<comment type="caution">
    <text evidence="3">The sequence shown here is derived from an EMBL/GenBank/DDBJ whole genome shotgun (WGS) entry which is preliminary data.</text>
</comment>
<protein>
    <submittedName>
        <fullName evidence="3">Lysyl-tRNA synthetase</fullName>
    </submittedName>
</protein>
<dbReference type="Proteomes" id="UP000325313">
    <property type="component" value="Unassembled WGS sequence"/>
</dbReference>
<proteinExistence type="predicted"/>
<keyword evidence="1" id="KW-0547">Nucleotide-binding</keyword>
<evidence type="ECO:0000313" key="4">
    <source>
        <dbReference type="Proteomes" id="UP000325313"/>
    </source>
</evidence>
<dbReference type="PANTHER" id="PTHR42918">
    <property type="entry name" value="LYSYL-TRNA SYNTHETASE"/>
    <property type="match status" value="1"/>
</dbReference>
<sequence>MTEKLQPKEQGLYLIELSMEMPKPAAKPWRRRKDPDHGIFQRGYHPSEQRHHEQYLDLIMYKEVRDVFITWAQVESPMMNMIPGGATAKPSISHHNSLGLDMFWRIAPKLYLTELVVGGLDSGQ</sequence>
<evidence type="ECO:0000256" key="1">
    <source>
        <dbReference type="ARBA" id="ARBA00022741"/>
    </source>
</evidence>
<gene>
    <name evidence="3" type="primary">KRS1_1</name>
    <name evidence="3" type="ORF">PGTUg99_022855</name>
</gene>
<evidence type="ECO:0000256" key="2">
    <source>
        <dbReference type="SAM" id="MobiDB-lite"/>
    </source>
</evidence>
<dbReference type="SUPFAM" id="SSF55681">
    <property type="entry name" value="Class II aaRS and biotin synthetases"/>
    <property type="match status" value="1"/>
</dbReference>
<dbReference type="Gene3D" id="3.30.930.10">
    <property type="entry name" value="Bira Bifunctional Protein, Domain 2"/>
    <property type="match status" value="1"/>
</dbReference>
<evidence type="ECO:0000313" key="3">
    <source>
        <dbReference type="EMBL" id="KAA1099043.1"/>
    </source>
</evidence>
<keyword evidence="3" id="KW-0436">Ligase</keyword>
<dbReference type="GO" id="GO:0006430">
    <property type="term" value="P:lysyl-tRNA aminoacylation"/>
    <property type="evidence" value="ECO:0007669"/>
    <property type="project" value="InterPro"/>
</dbReference>
<feature type="region of interest" description="Disordered" evidence="2">
    <location>
        <begin position="25"/>
        <end position="44"/>
    </location>
</feature>
<dbReference type="GO" id="GO:0004824">
    <property type="term" value="F:lysine-tRNA ligase activity"/>
    <property type="evidence" value="ECO:0007669"/>
    <property type="project" value="InterPro"/>
</dbReference>
<dbReference type="EMBL" id="VDEP01000344">
    <property type="protein sequence ID" value="KAA1099043.1"/>
    <property type="molecule type" value="Genomic_DNA"/>
</dbReference>
<reference evidence="3 4" key="1">
    <citation type="submission" date="2019-05" db="EMBL/GenBank/DDBJ databases">
        <title>Emergence of the Ug99 lineage of the wheat stem rust pathogen through somatic hybridization.</title>
        <authorList>
            <person name="Li F."/>
            <person name="Upadhyaya N.M."/>
            <person name="Sperschneider J."/>
            <person name="Matny O."/>
            <person name="Nguyen-Phuc H."/>
            <person name="Mago R."/>
            <person name="Raley C."/>
            <person name="Miller M.E."/>
            <person name="Silverstein K.A.T."/>
            <person name="Henningsen E."/>
            <person name="Hirsch C.D."/>
            <person name="Visser B."/>
            <person name="Pretorius Z.A."/>
            <person name="Steffenson B.J."/>
            <person name="Schwessinger B."/>
            <person name="Dodds P.N."/>
            <person name="Figueroa M."/>
        </authorList>
    </citation>
    <scope>NUCLEOTIDE SEQUENCE [LARGE SCALE GENOMIC DNA]</scope>
    <source>
        <strain evidence="3 4">Ug99</strain>
    </source>
</reference>
<dbReference type="InterPro" id="IPR045864">
    <property type="entry name" value="aa-tRNA-synth_II/BPL/LPL"/>
</dbReference>
<dbReference type="PRINTS" id="PR00982">
    <property type="entry name" value="TRNASYNTHLYS"/>
</dbReference>
<dbReference type="GO" id="GO:0000049">
    <property type="term" value="F:tRNA binding"/>
    <property type="evidence" value="ECO:0007669"/>
    <property type="project" value="TreeGrafter"/>
</dbReference>
<dbReference type="PANTHER" id="PTHR42918:SF9">
    <property type="entry name" value="LYSINE--TRNA LIGASE"/>
    <property type="match status" value="1"/>
</dbReference>
<dbReference type="GO" id="GO:0005829">
    <property type="term" value="C:cytosol"/>
    <property type="evidence" value="ECO:0007669"/>
    <property type="project" value="TreeGrafter"/>
</dbReference>
<feature type="compositionally biased region" description="Basic and acidic residues" evidence="2">
    <location>
        <begin position="33"/>
        <end position="44"/>
    </location>
</feature>
<dbReference type="InterPro" id="IPR018149">
    <property type="entry name" value="Lys-tRNA-synth_II_C"/>
</dbReference>
<organism evidence="3 4">
    <name type="scientific">Puccinia graminis f. sp. tritici</name>
    <dbReference type="NCBI Taxonomy" id="56615"/>
    <lineage>
        <taxon>Eukaryota</taxon>
        <taxon>Fungi</taxon>
        <taxon>Dikarya</taxon>
        <taxon>Basidiomycota</taxon>
        <taxon>Pucciniomycotina</taxon>
        <taxon>Pucciniomycetes</taxon>
        <taxon>Pucciniales</taxon>
        <taxon>Pucciniaceae</taxon>
        <taxon>Puccinia</taxon>
    </lineage>
</organism>
<dbReference type="GO" id="GO:0005524">
    <property type="term" value="F:ATP binding"/>
    <property type="evidence" value="ECO:0007669"/>
    <property type="project" value="UniProtKB-KW"/>
</dbReference>
<keyword evidence="3" id="KW-0030">Aminoacyl-tRNA synthetase</keyword>
<name>A0A5B0PD88_PUCGR</name>
<dbReference type="AlphaFoldDB" id="A0A5B0PD88"/>
<accession>A0A5B0PD88</accession>